<keyword evidence="2" id="KW-1185">Reference proteome</keyword>
<protein>
    <recommendedName>
        <fullName evidence="3">GNAT family N-acetyltransferase</fullName>
    </recommendedName>
</protein>
<name>A0ABU8M639_9PSEU</name>
<accession>A0ABU8M639</accession>
<comment type="caution">
    <text evidence="1">The sequence shown here is derived from an EMBL/GenBank/DDBJ whole genome shotgun (WGS) entry which is preliminary data.</text>
</comment>
<dbReference type="RefSeq" id="WP_337704163.1">
    <property type="nucleotide sequence ID" value="NZ_JBBEGM010000006.1"/>
</dbReference>
<evidence type="ECO:0000313" key="2">
    <source>
        <dbReference type="Proteomes" id="UP001369736"/>
    </source>
</evidence>
<proteinExistence type="predicted"/>
<dbReference type="Proteomes" id="UP001369736">
    <property type="component" value="Unassembled WGS sequence"/>
</dbReference>
<gene>
    <name evidence="1" type="ORF">WCD58_16600</name>
</gene>
<dbReference type="EMBL" id="JBBEGM010000006">
    <property type="protein sequence ID" value="MEJ2862794.1"/>
    <property type="molecule type" value="Genomic_DNA"/>
</dbReference>
<sequence>MPVDTRTVEMDITDEPAVTTFLSHVLEFALGGERQAWESARSTPLEPRLTVVRPWVG</sequence>
<evidence type="ECO:0008006" key="3">
    <source>
        <dbReference type="Google" id="ProtNLM"/>
    </source>
</evidence>
<evidence type="ECO:0000313" key="1">
    <source>
        <dbReference type="EMBL" id="MEJ2862794.1"/>
    </source>
</evidence>
<organism evidence="1 2">
    <name type="scientific">Actinomycetospora flava</name>
    <dbReference type="NCBI Taxonomy" id="3129232"/>
    <lineage>
        <taxon>Bacteria</taxon>
        <taxon>Bacillati</taxon>
        <taxon>Actinomycetota</taxon>
        <taxon>Actinomycetes</taxon>
        <taxon>Pseudonocardiales</taxon>
        <taxon>Pseudonocardiaceae</taxon>
        <taxon>Actinomycetospora</taxon>
    </lineage>
</organism>
<reference evidence="1 2" key="1">
    <citation type="submission" date="2024-03" db="EMBL/GenBank/DDBJ databases">
        <title>Actinomycetospora sp. OC33-EN07, a novel actinomycete isolated from wild orchid (Aerides multiflora).</title>
        <authorList>
            <person name="Suriyachadkun C."/>
        </authorList>
    </citation>
    <scope>NUCLEOTIDE SEQUENCE [LARGE SCALE GENOMIC DNA]</scope>
    <source>
        <strain evidence="1 2">OC33-EN07</strain>
    </source>
</reference>